<evidence type="ECO:0000256" key="1">
    <source>
        <dbReference type="ARBA" id="ARBA00009346"/>
    </source>
</evidence>
<dbReference type="SUPFAM" id="SSF47345">
    <property type="entry name" value="Colicin E immunity proteins"/>
    <property type="match status" value="1"/>
</dbReference>
<dbReference type="Pfam" id="PF01320">
    <property type="entry name" value="Colicin_Pyocin"/>
    <property type="match status" value="1"/>
</dbReference>
<evidence type="ECO:0000313" key="4">
    <source>
        <dbReference type="Proteomes" id="UP000243985"/>
    </source>
</evidence>
<dbReference type="EMBL" id="QBKG01000001">
    <property type="protein sequence ID" value="PTX08507.1"/>
    <property type="molecule type" value="Genomic_DNA"/>
</dbReference>
<dbReference type="GO" id="GO:0015643">
    <property type="term" value="F:toxic substance binding"/>
    <property type="evidence" value="ECO:0007669"/>
    <property type="project" value="InterPro"/>
</dbReference>
<dbReference type="InterPro" id="IPR000290">
    <property type="entry name" value="Colicin_pyocin"/>
</dbReference>
<dbReference type="GO" id="GO:0030153">
    <property type="term" value="P:bacteriocin immunity"/>
    <property type="evidence" value="ECO:0007669"/>
    <property type="project" value="UniProtKB-KW"/>
</dbReference>
<dbReference type="Gene3D" id="1.10.1200.20">
    <property type="entry name" value="Colicin E immunity protein"/>
    <property type="match status" value="1"/>
</dbReference>
<organism evidence="3 4">
    <name type="scientific">Capnocytophaga leadbetteri</name>
    <dbReference type="NCBI Taxonomy" id="327575"/>
    <lineage>
        <taxon>Bacteria</taxon>
        <taxon>Pseudomonadati</taxon>
        <taxon>Bacteroidota</taxon>
        <taxon>Flavobacteriia</taxon>
        <taxon>Flavobacteriales</taxon>
        <taxon>Flavobacteriaceae</taxon>
        <taxon>Capnocytophaga</taxon>
    </lineage>
</organism>
<sequence length="78" mass="9192">MTREELIQLGNQIIEEDDDDRQEELMERFDRNVPHPEGSSLFFYPENYNARTMDISSYDPTVEEVVDKCLAYKAIIMS</sequence>
<dbReference type="AlphaFoldDB" id="A0A2T5XYA7"/>
<comment type="similarity">
    <text evidence="1">Belongs to the colicins ColE2/ColE8/ColE9 and pyocins S1/S2 family.</text>
</comment>
<comment type="caution">
    <text evidence="3">The sequence shown here is derived from an EMBL/GenBank/DDBJ whole genome shotgun (WGS) entry which is preliminary data.</text>
</comment>
<protein>
    <submittedName>
        <fullName evidence="3">Colicin immunity protein/pyocin immunity protein</fullName>
    </submittedName>
</protein>
<evidence type="ECO:0000313" key="3">
    <source>
        <dbReference type="EMBL" id="PTX08507.1"/>
    </source>
</evidence>
<accession>A0A2T5XYA7</accession>
<keyword evidence="2" id="KW-0079">Bacteriocin immunity</keyword>
<dbReference type="InterPro" id="IPR035900">
    <property type="entry name" value="Colicin_E_sf"/>
</dbReference>
<dbReference type="RefSeq" id="WP_009391591.1">
    <property type="nucleotide sequence ID" value="NZ_CAUUXC010000004.1"/>
</dbReference>
<dbReference type="Proteomes" id="UP000243985">
    <property type="component" value="Unassembled WGS sequence"/>
</dbReference>
<gene>
    <name evidence="3" type="ORF">C8P65_101172</name>
</gene>
<evidence type="ECO:0000256" key="2">
    <source>
        <dbReference type="ARBA" id="ARBA00023025"/>
    </source>
</evidence>
<dbReference type="GeneID" id="84579578"/>
<proteinExistence type="inferred from homology"/>
<reference evidence="3 4" key="1">
    <citation type="submission" date="2018-04" db="EMBL/GenBank/DDBJ databases">
        <title>Genomic Encyclopedia of Archaeal and Bacterial Type Strains, Phase II (KMG-II): from individual species to whole genera.</title>
        <authorList>
            <person name="Goeker M."/>
        </authorList>
    </citation>
    <scope>NUCLEOTIDE SEQUENCE [LARGE SCALE GENOMIC DNA]</scope>
    <source>
        <strain evidence="3 4">DSM 22902</strain>
    </source>
</reference>
<name>A0A2T5XYA7_9FLAO</name>